<proteinExistence type="inferred from homology"/>
<evidence type="ECO:0000256" key="1">
    <source>
        <dbReference type="ARBA" id="ARBA00009369"/>
    </source>
</evidence>
<protein>
    <recommendedName>
        <fullName evidence="2 5">Cell shape-determining protein MreC</fullName>
    </recommendedName>
    <alternativeName>
        <fullName evidence="4 5">Cell shape protein MreC</fullName>
    </alternativeName>
</protein>
<gene>
    <name evidence="7" type="primary">mreC</name>
    <name evidence="7" type="ORF">H9872_01255</name>
</gene>
<reference evidence="7" key="1">
    <citation type="journal article" date="2021" name="PeerJ">
        <title>Extensive microbial diversity within the chicken gut microbiome revealed by metagenomics and culture.</title>
        <authorList>
            <person name="Gilroy R."/>
            <person name="Ravi A."/>
            <person name="Getino M."/>
            <person name="Pursley I."/>
            <person name="Horton D.L."/>
            <person name="Alikhan N.F."/>
            <person name="Baker D."/>
            <person name="Gharbi K."/>
            <person name="Hall N."/>
            <person name="Watson M."/>
            <person name="Adriaenssens E.M."/>
            <person name="Foster-Nyarko E."/>
            <person name="Jarju S."/>
            <person name="Secka A."/>
            <person name="Antonio M."/>
            <person name="Oren A."/>
            <person name="Chaudhuri R.R."/>
            <person name="La Ragione R."/>
            <person name="Hildebrand F."/>
            <person name="Pallen M.J."/>
        </authorList>
    </citation>
    <scope>NUCLEOTIDE SEQUENCE</scope>
    <source>
        <strain evidence="7">B5-657</strain>
    </source>
</reference>
<evidence type="ECO:0000256" key="3">
    <source>
        <dbReference type="ARBA" id="ARBA00022960"/>
    </source>
</evidence>
<dbReference type="GO" id="GO:0008360">
    <property type="term" value="P:regulation of cell shape"/>
    <property type="evidence" value="ECO:0007669"/>
    <property type="project" value="UniProtKB-KW"/>
</dbReference>
<dbReference type="AlphaFoldDB" id="A0A9E2NK71"/>
<dbReference type="InterPro" id="IPR042175">
    <property type="entry name" value="Cell/Rod_MreC_2"/>
</dbReference>
<accession>A0A9E2NK71</accession>
<evidence type="ECO:0000256" key="2">
    <source>
        <dbReference type="ARBA" id="ARBA00013855"/>
    </source>
</evidence>
<dbReference type="PANTHER" id="PTHR34138">
    <property type="entry name" value="CELL SHAPE-DETERMINING PROTEIN MREC"/>
    <property type="match status" value="1"/>
</dbReference>
<dbReference type="GO" id="GO:0005886">
    <property type="term" value="C:plasma membrane"/>
    <property type="evidence" value="ECO:0007669"/>
    <property type="project" value="TreeGrafter"/>
</dbReference>
<dbReference type="Proteomes" id="UP000824229">
    <property type="component" value="Unassembled WGS sequence"/>
</dbReference>
<feature type="domain" description="Rod shape-determining protein MreC beta-barrel core" evidence="6">
    <location>
        <begin position="119"/>
        <end position="267"/>
    </location>
</feature>
<dbReference type="Gene3D" id="2.40.10.340">
    <property type="entry name" value="Rod shape-determining protein MreC, domain 1"/>
    <property type="match status" value="1"/>
</dbReference>
<dbReference type="Gene3D" id="2.40.10.350">
    <property type="entry name" value="Rod shape-determining protein MreC, domain 2"/>
    <property type="match status" value="1"/>
</dbReference>
<dbReference type="PANTHER" id="PTHR34138:SF1">
    <property type="entry name" value="CELL SHAPE-DETERMINING PROTEIN MREC"/>
    <property type="match status" value="1"/>
</dbReference>
<dbReference type="Pfam" id="PF04085">
    <property type="entry name" value="MreC"/>
    <property type="match status" value="1"/>
</dbReference>
<keyword evidence="3 5" id="KW-0133">Cell shape</keyword>
<evidence type="ECO:0000259" key="6">
    <source>
        <dbReference type="Pfam" id="PF04085"/>
    </source>
</evidence>
<comment type="caution">
    <text evidence="7">The sequence shown here is derived from an EMBL/GenBank/DDBJ whole genome shotgun (WGS) entry which is preliminary data.</text>
</comment>
<comment type="similarity">
    <text evidence="1 5">Belongs to the MreC family.</text>
</comment>
<dbReference type="InterPro" id="IPR055342">
    <property type="entry name" value="MreC_beta-barrel_core"/>
</dbReference>
<comment type="function">
    <text evidence="5">Involved in formation and maintenance of cell shape.</text>
</comment>
<organism evidence="7 8">
    <name type="scientific">Candidatus Cellulosilyticum pullistercoris</name>
    <dbReference type="NCBI Taxonomy" id="2838521"/>
    <lineage>
        <taxon>Bacteria</taxon>
        <taxon>Bacillati</taxon>
        <taxon>Bacillota</taxon>
        <taxon>Clostridia</taxon>
        <taxon>Lachnospirales</taxon>
        <taxon>Cellulosilyticaceae</taxon>
        <taxon>Cellulosilyticum</taxon>
    </lineage>
</organism>
<dbReference type="EMBL" id="JAHLFQ010000022">
    <property type="protein sequence ID" value="MBU3803374.1"/>
    <property type="molecule type" value="Genomic_DNA"/>
</dbReference>
<evidence type="ECO:0000256" key="5">
    <source>
        <dbReference type="PIRNR" id="PIRNR038471"/>
    </source>
</evidence>
<evidence type="ECO:0000256" key="4">
    <source>
        <dbReference type="ARBA" id="ARBA00032089"/>
    </source>
</evidence>
<evidence type="ECO:0000313" key="8">
    <source>
        <dbReference type="Proteomes" id="UP000824229"/>
    </source>
</evidence>
<evidence type="ECO:0000313" key="7">
    <source>
        <dbReference type="EMBL" id="MBU3803374.1"/>
    </source>
</evidence>
<reference evidence="7" key="2">
    <citation type="submission" date="2021-04" db="EMBL/GenBank/DDBJ databases">
        <authorList>
            <person name="Gilroy R."/>
        </authorList>
    </citation>
    <scope>NUCLEOTIDE SEQUENCE</scope>
    <source>
        <strain evidence="7">B5-657</strain>
    </source>
</reference>
<dbReference type="NCBIfam" id="TIGR00219">
    <property type="entry name" value="mreC"/>
    <property type="match status" value="1"/>
</dbReference>
<dbReference type="InterPro" id="IPR042177">
    <property type="entry name" value="Cell/Rod_1"/>
</dbReference>
<sequence length="272" mass="29947">MKLNKKVKRVGLISGILLIGLIGLGKVLDIPVLSTGVNYVLYPFEKGINLVINGTSNVFERFQNVNDLLAENKALKEEVSQLRYEKTILSQYQDENENLRTLLDMKKRYADYEGVGANVIGRDYGNWNKVYTIDKGLRNNVKDNSVILANGGLVGHVEEATDIASKAISIIDSRSAVSAEVSRTGDVGILKGDIELANDGLCLLEINGESEIMKGDQIITSYLSDIYPPGILIGTVEQVLVNNNDLVSYAYVKPIVDFDHLQQVLVINTESE</sequence>
<dbReference type="InterPro" id="IPR007221">
    <property type="entry name" value="MreC"/>
</dbReference>
<name>A0A9E2NK71_9FIRM</name>
<dbReference type="PIRSF" id="PIRSF038471">
    <property type="entry name" value="MreC"/>
    <property type="match status" value="1"/>
</dbReference>